<evidence type="ECO:0000313" key="2">
    <source>
        <dbReference type="EMBL" id="OAD78364.1"/>
    </source>
</evidence>
<dbReference type="AlphaFoldDB" id="A0A167PQP6"/>
<reference evidence="3" key="1">
    <citation type="submission" date="2015-06" db="EMBL/GenBank/DDBJ databases">
        <title>Expansion of signal transduction pathways in fungi by whole-genome duplication.</title>
        <authorList>
            <consortium name="DOE Joint Genome Institute"/>
            <person name="Corrochano L.M."/>
            <person name="Kuo A."/>
            <person name="Marcet-Houben M."/>
            <person name="Polaino S."/>
            <person name="Salamov A."/>
            <person name="Villalobos J.M."/>
            <person name="Alvarez M.I."/>
            <person name="Avalos J."/>
            <person name="Benito E.P."/>
            <person name="Benoit I."/>
            <person name="Burger G."/>
            <person name="Camino L.P."/>
            <person name="Canovas D."/>
            <person name="Cerda-Olmedo E."/>
            <person name="Cheng J.-F."/>
            <person name="Dominguez A."/>
            <person name="Elias M."/>
            <person name="Eslava A.P."/>
            <person name="Glaser F."/>
            <person name="Grimwood J."/>
            <person name="Gutierrez G."/>
            <person name="Heitman J."/>
            <person name="Henrissat B."/>
            <person name="Iturriaga E.A."/>
            <person name="Lang B.F."/>
            <person name="Lavin J.L."/>
            <person name="Lee S."/>
            <person name="Li W."/>
            <person name="Lindquist E."/>
            <person name="Lopez-Garcia S."/>
            <person name="Luque E.M."/>
            <person name="Marcos A.T."/>
            <person name="Martin J."/>
            <person name="McCluskey K."/>
            <person name="Medina H.R."/>
            <person name="Miralles-Duran A."/>
            <person name="Miyazaki A."/>
            <person name="Munoz-Torres E."/>
            <person name="Oguiza J.A."/>
            <person name="Ohm R."/>
            <person name="Olmedo M."/>
            <person name="Orejas M."/>
            <person name="Ortiz-Castellanos L."/>
            <person name="Pisabarro A.G."/>
            <person name="Rodriguez-Romero J."/>
            <person name="Ruiz-Herrera J."/>
            <person name="Ruiz-Vazquez R."/>
            <person name="Sanz C."/>
            <person name="Schackwitz W."/>
            <person name="Schmutz J."/>
            <person name="Shahriari M."/>
            <person name="Shelest E."/>
            <person name="Silva-Franco F."/>
            <person name="Soanes D."/>
            <person name="Syed K."/>
            <person name="Tagua V.G."/>
            <person name="Talbot N.J."/>
            <person name="Thon M."/>
            <person name="De vries R.P."/>
            <person name="Wiebenga A."/>
            <person name="Yadav J.S."/>
            <person name="Braun E.L."/>
            <person name="Baker S."/>
            <person name="Garre V."/>
            <person name="Horwitz B."/>
            <person name="Torres-Martinez S."/>
            <person name="Idnurm A."/>
            <person name="Herrera-Estrella A."/>
            <person name="Gabaldon T."/>
            <person name="Grigoriev I.V."/>
        </authorList>
    </citation>
    <scope>NUCLEOTIDE SEQUENCE [LARGE SCALE GENOMIC DNA]</scope>
    <source>
        <strain evidence="3">NRRL 1555(-)</strain>
    </source>
</reference>
<dbReference type="RefSeq" id="XP_018296404.1">
    <property type="nucleotide sequence ID" value="XM_018430404.1"/>
</dbReference>
<keyword evidence="3" id="KW-1185">Reference proteome</keyword>
<evidence type="ECO:0000313" key="3">
    <source>
        <dbReference type="Proteomes" id="UP000077315"/>
    </source>
</evidence>
<evidence type="ECO:0000256" key="1">
    <source>
        <dbReference type="SAM" id="MobiDB-lite"/>
    </source>
</evidence>
<gene>
    <name evidence="2" type="ORF">PHYBLDRAFT_140462</name>
</gene>
<name>A0A167PQP6_PHYB8</name>
<dbReference type="EMBL" id="KV440973">
    <property type="protein sequence ID" value="OAD78364.1"/>
    <property type="molecule type" value="Genomic_DNA"/>
</dbReference>
<proteinExistence type="predicted"/>
<accession>A0A167PQP6</accession>
<dbReference type="InParanoid" id="A0A167PQP6"/>
<feature type="compositionally biased region" description="Basic residues" evidence="1">
    <location>
        <begin position="162"/>
        <end position="172"/>
    </location>
</feature>
<dbReference type="VEuPathDB" id="FungiDB:PHYBLDRAFT_140462"/>
<sequence length="307" mass="35109">MSASIEPTPNSALETDDSNNMYGPVHSVAIHGQSVSPNILVALLNRPREMQDLAVRNSFFYEAIENYIRDTQGDSSWDSFQHIVYAPREEMSDRVWMASITDYLGHHPAFLGKFKESVGYQSSSSEDEDEEDGDDETEDDDEDDEVVETRKRAPKLTLQPYPRRHSHNHVHYHPMQSEPHPSITSPTLREEEESRGSEEGGLVAGLVALRAHPDIQVQLPERYPAFFQRARRCMGSCIMSMDTPRFQTADTSEDSFEPFITLISTTRRQQPDDGAWMESILEILKCWPELIDELSDIIDDSLPRRRH</sequence>
<protein>
    <submittedName>
        <fullName evidence="2">Uncharacterized protein</fullName>
    </submittedName>
</protein>
<organism evidence="2 3">
    <name type="scientific">Phycomyces blakesleeanus (strain ATCC 8743b / DSM 1359 / FGSC 10004 / NBRC 33097 / NRRL 1555)</name>
    <dbReference type="NCBI Taxonomy" id="763407"/>
    <lineage>
        <taxon>Eukaryota</taxon>
        <taxon>Fungi</taxon>
        <taxon>Fungi incertae sedis</taxon>
        <taxon>Mucoromycota</taxon>
        <taxon>Mucoromycotina</taxon>
        <taxon>Mucoromycetes</taxon>
        <taxon>Mucorales</taxon>
        <taxon>Phycomycetaceae</taxon>
        <taxon>Phycomyces</taxon>
    </lineage>
</organism>
<feature type="compositionally biased region" description="Acidic residues" evidence="1">
    <location>
        <begin position="125"/>
        <end position="146"/>
    </location>
</feature>
<dbReference type="GeneID" id="28991310"/>
<dbReference type="Proteomes" id="UP000077315">
    <property type="component" value="Unassembled WGS sequence"/>
</dbReference>
<feature type="compositionally biased region" description="Basic and acidic residues" evidence="1">
    <location>
        <begin position="188"/>
        <end position="198"/>
    </location>
</feature>
<feature type="region of interest" description="Disordered" evidence="1">
    <location>
        <begin position="117"/>
        <end position="199"/>
    </location>
</feature>
<dbReference type="OrthoDB" id="5279943at2759"/>